<feature type="domain" description="TF-B3" evidence="7">
    <location>
        <begin position="27"/>
        <end position="120"/>
    </location>
</feature>
<reference evidence="9" key="2">
    <citation type="journal article" date="2018" name="Plant J.">
        <title>The Sorghum bicolor reference genome: improved assembly, gene annotations, a transcriptome atlas, and signatures of genome organization.</title>
        <authorList>
            <person name="McCormick R.F."/>
            <person name="Truong S.K."/>
            <person name="Sreedasyam A."/>
            <person name="Jenkins J."/>
            <person name="Shu S."/>
            <person name="Sims D."/>
            <person name="Kennedy M."/>
            <person name="Amirebrahimi M."/>
            <person name="Weers B.D."/>
            <person name="McKinley B."/>
            <person name="Mattison A."/>
            <person name="Morishige D.T."/>
            <person name="Grimwood J."/>
            <person name="Schmutz J."/>
            <person name="Mullet J.E."/>
        </authorList>
    </citation>
    <scope>NUCLEOTIDE SEQUENCE [LARGE SCALE GENOMIC DNA]</scope>
    <source>
        <strain evidence="9">cv. BTx623</strain>
    </source>
</reference>
<gene>
    <name evidence="8" type="ORF">SORBI_3008G148900</name>
</gene>
<dbReference type="AlphaFoldDB" id="A0A1Z5R6W6"/>
<protein>
    <recommendedName>
        <fullName evidence="7">TF-B3 domain-containing protein</fullName>
    </recommendedName>
</protein>
<dbReference type="SMART" id="SM01019">
    <property type="entry name" value="B3"/>
    <property type="match status" value="5"/>
</dbReference>
<dbReference type="Proteomes" id="UP000000768">
    <property type="component" value="Chromosome 8"/>
</dbReference>
<dbReference type="Pfam" id="PF02362">
    <property type="entry name" value="B3"/>
    <property type="match status" value="5"/>
</dbReference>
<dbReference type="Gene3D" id="2.40.330.10">
    <property type="entry name" value="DNA-binding pseudobarrel domain"/>
    <property type="match status" value="5"/>
</dbReference>
<keyword evidence="2" id="KW-0805">Transcription regulation</keyword>
<feature type="domain" description="TF-B3" evidence="7">
    <location>
        <begin position="323"/>
        <end position="416"/>
    </location>
</feature>
<dbReference type="EMBL" id="CM000767">
    <property type="protein sequence ID" value="OQU79470.1"/>
    <property type="molecule type" value="Genomic_DNA"/>
</dbReference>
<accession>A0A1Z5R6W6</accession>
<dbReference type="eggNOG" id="ENOG502S27N">
    <property type="taxonomic scope" value="Eukaryota"/>
</dbReference>
<evidence type="ECO:0000256" key="6">
    <source>
        <dbReference type="SAM" id="MobiDB-lite"/>
    </source>
</evidence>
<keyword evidence="5" id="KW-0539">Nucleus</keyword>
<dbReference type="STRING" id="4558.A0A1Z5R6W6"/>
<feature type="domain" description="TF-B3" evidence="7">
    <location>
        <begin position="169"/>
        <end position="262"/>
    </location>
</feature>
<dbReference type="PANTHER" id="PTHR31391:SF140">
    <property type="entry name" value="B3 DOMAIN-CONTAINING PROTEIN OS12G0591400"/>
    <property type="match status" value="1"/>
</dbReference>
<evidence type="ECO:0000256" key="1">
    <source>
        <dbReference type="ARBA" id="ARBA00004123"/>
    </source>
</evidence>
<evidence type="ECO:0000256" key="4">
    <source>
        <dbReference type="ARBA" id="ARBA00023163"/>
    </source>
</evidence>
<dbReference type="InterPro" id="IPR015300">
    <property type="entry name" value="DNA-bd_pseudobarrel_sf"/>
</dbReference>
<evidence type="ECO:0000256" key="5">
    <source>
        <dbReference type="ARBA" id="ARBA00023242"/>
    </source>
</evidence>
<dbReference type="PANTHER" id="PTHR31391">
    <property type="entry name" value="B3 DOMAIN-CONTAINING PROTEIN OS11G0197600-RELATED"/>
    <property type="match status" value="1"/>
</dbReference>
<dbReference type="SUPFAM" id="SSF101936">
    <property type="entry name" value="DNA-binding pseudobarrel domain"/>
    <property type="match status" value="5"/>
</dbReference>
<dbReference type="InterPro" id="IPR044837">
    <property type="entry name" value="REM16-like"/>
</dbReference>
<dbReference type="InParanoid" id="A0A1Z5R6W6"/>
<evidence type="ECO:0000256" key="3">
    <source>
        <dbReference type="ARBA" id="ARBA00023125"/>
    </source>
</evidence>
<evidence type="ECO:0000259" key="7">
    <source>
        <dbReference type="PROSITE" id="PS50863"/>
    </source>
</evidence>
<comment type="subcellular location">
    <subcellularLocation>
        <location evidence="1">Nucleus</location>
    </subcellularLocation>
</comment>
<dbReference type="GO" id="GO:0005634">
    <property type="term" value="C:nucleus"/>
    <property type="evidence" value="ECO:0007669"/>
    <property type="project" value="UniProtKB-SubCell"/>
</dbReference>
<dbReference type="InterPro" id="IPR003340">
    <property type="entry name" value="B3_DNA-bd"/>
</dbReference>
<feature type="domain" description="TF-B3" evidence="7">
    <location>
        <begin position="724"/>
        <end position="776"/>
    </location>
</feature>
<dbReference type="CDD" id="cd10017">
    <property type="entry name" value="B3_DNA"/>
    <property type="match status" value="5"/>
</dbReference>
<evidence type="ECO:0000313" key="8">
    <source>
        <dbReference type="EMBL" id="OQU79470.1"/>
    </source>
</evidence>
<keyword evidence="3" id="KW-0238">DNA-binding</keyword>
<name>A0A1Z5R6W6_SORBI</name>
<reference evidence="8 9" key="1">
    <citation type="journal article" date="2009" name="Nature">
        <title>The Sorghum bicolor genome and the diversification of grasses.</title>
        <authorList>
            <person name="Paterson A.H."/>
            <person name="Bowers J.E."/>
            <person name="Bruggmann R."/>
            <person name="Dubchak I."/>
            <person name="Grimwood J."/>
            <person name="Gundlach H."/>
            <person name="Haberer G."/>
            <person name="Hellsten U."/>
            <person name="Mitros T."/>
            <person name="Poliakov A."/>
            <person name="Schmutz J."/>
            <person name="Spannagl M."/>
            <person name="Tang H."/>
            <person name="Wang X."/>
            <person name="Wicker T."/>
            <person name="Bharti A.K."/>
            <person name="Chapman J."/>
            <person name="Feltus F.A."/>
            <person name="Gowik U."/>
            <person name="Grigoriev I.V."/>
            <person name="Lyons E."/>
            <person name="Maher C.A."/>
            <person name="Martis M."/>
            <person name="Narechania A."/>
            <person name="Otillar R.P."/>
            <person name="Penning B.W."/>
            <person name="Salamov A.A."/>
            <person name="Wang Y."/>
            <person name="Zhang L."/>
            <person name="Carpita N.C."/>
            <person name="Freeling M."/>
            <person name="Gingle A.R."/>
            <person name="Hash C.T."/>
            <person name="Keller B."/>
            <person name="Klein P."/>
            <person name="Kresovich S."/>
            <person name="McCann M.C."/>
            <person name="Ming R."/>
            <person name="Peterson D.G."/>
            <person name="Mehboob-ur-Rahman"/>
            <person name="Ware D."/>
            <person name="Westhoff P."/>
            <person name="Mayer K.F."/>
            <person name="Messing J."/>
            <person name="Rokhsar D.S."/>
        </authorList>
    </citation>
    <scope>NUCLEOTIDE SEQUENCE [LARGE SCALE GENOMIC DNA]</scope>
    <source>
        <strain evidence="9">cv. BTx623</strain>
    </source>
</reference>
<keyword evidence="4" id="KW-0804">Transcription</keyword>
<feature type="domain" description="TF-B3" evidence="7">
    <location>
        <begin position="528"/>
        <end position="624"/>
    </location>
</feature>
<keyword evidence="9" id="KW-1185">Reference proteome</keyword>
<evidence type="ECO:0000256" key="2">
    <source>
        <dbReference type="ARBA" id="ARBA00023015"/>
    </source>
</evidence>
<dbReference type="Gramene" id="OQU79470">
    <property type="protein sequence ID" value="OQU79470"/>
    <property type="gene ID" value="SORBI_3008G148900"/>
</dbReference>
<evidence type="ECO:0000313" key="9">
    <source>
        <dbReference type="Proteomes" id="UP000000768"/>
    </source>
</evidence>
<organism evidence="8 9">
    <name type="scientific">Sorghum bicolor</name>
    <name type="common">Sorghum</name>
    <name type="synonym">Sorghum vulgare</name>
    <dbReference type="NCBI Taxonomy" id="4558"/>
    <lineage>
        <taxon>Eukaryota</taxon>
        <taxon>Viridiplantae</taxon>
        <taxon>Streptophyta</taxon>
        <taxon>Embryophyta</taxon>
        <taxon>Tracheophyta</taxon>
        <taxon>Spermatophyta</taxon>
        <taxon>Magnoliopsida</taxon>
        <taxon>Liliopsida</taxon>
        <taxon>Poales</taxon>
        <taxon>Poaceae</taxon>
        <taxon>PACMAD clade</taxon>
        <taxon>Panicoideae</taxon>
        <taxon>Andropogonodae</taxon>
        <taxon>Andropogoneae</taxon>
        <taxon>Sorghinae</taxon>
        <taxon>Sorghum</taxon>
    </lineage>
</organism>
<proteinExistence type="predicted"/>
<dbReference type="GO" id="GO:0003677">
    <property type="term" value="F:DNA binding"/>
    <property type="evidence" value="ECO:0007669"/>
    <property type="project" value="UniProtKB-KW"/>
</dbReference>
<sequence>MEKPQRMSTYLTRCKDCIVHHYWNHMDDQEKSFLSVMIGDYVALPKKITNNIRGQIQEVVKLQVADGKTYDIQIDKEPNGLVFGSGWAKFASAYELEQGDMLVFRYSRNCLFKVQIFDPNGCEKEFSCFKVNSSSSVEGRCGHGMSKASYNTICKERAAHHYWNQMHNKCSFVVMLDSGFKNGLILREKYAKNVGDQISETITLKVLDGETYDIEVTKKNNELLLCFGWVAFANAYELEQGDTLVFRYSGESHFEVQIFSPSTCEKELSCFLTNSIPCVQERITSHDNHLQSPGSERRNKACTVCKNCISNHYWHHMSDQDRCFIKIMISASDFKNKLTIPKKFATNVGGQIPEEVQLEAPNGKTYNVKVAKEQNDLVIGTGWTKFSSSHDLRQGDLLVFTYSGYAHFKVRIFDPSNCEKEFSCVVMDNFPYGQERSISHDNHTQPSTSNMLVKHCSGSSSHKRKTLKTSPTDSPSRKSTEDDDVKEPLNSVGFQKSWLVFPMGCNMNSEQRAKIDALEQKIRPQIPLYITTMDMTSVSSGILAISKDYAVKHLLDKNGTITLSQLNGSKTWAITLDINTVGWYARSTGWLDFICNNGLKEGDICIFEPSKGKSRVTLIFHPLEETHHPKSAGYVPSSRSPPHEATEPGYIVPRFTVLNNEQMYKIKNKVQAIGSPYSVFVRIMKPGDVTPNNCIMRFCSAYDKKYLQRGQDTMSLIYPNKTHTWEAEIKISNNRYMLGPGWSQFVNDNELKLGDICLFQLMENKKLTMTVHIIRE</sequence>
<feature type="region of interest" description="Disordered" evidence="6">
    <location>
        <begin position="437"/>
        <end position="488"/>
    </location>
</feature>
<dbReference type="PROSITE" id="PS50863">
    <property type="entry name" value="B3"/>
    <property type="match status" value="5"/>
</dbReference>
<dbReference type="OMA" id="EGRNEHM"/>
<dbReference type="ExpressionAtlas" id="A0A1Z5R6W6">
    <property type="expression patterns" value="baseline"/>
</dbReference>